<feature type="transmembrane region" description="Helical" evidence="2">
    <location>
        <begin position="220"/>
        <end position="239"/>
    </location>
</feature>
<dbReference type="RefSeq" id="WP_057735441.1">
    <property type="nucleotide sequence ID" value="NZ_AZFS01000066.1"/>
</dbReference>
<feature type="transmembrane region" description="Helical" evidence="2">
    <location>
        <begin position="140"/>
        <end position="160"/>
    </location>
</feature>
<keyword evidence="2" id="KW-1133">Transmembrane helix</keyword>
<comment type="caution">
    <text evidence="4">The sequence shown here is derived from an EMBL/GenBank/DDBJ whole genome shotgun (WGS) entry which is preliminary data.</text>
</comment>
<keyword evidence="2" id="KW-0812">Transmembrane</keyword>
<evidence type="ECO:0000259" key="3">
    <source>
        <dbReference type="Pfam" id="PF02517"/>
    </source>
</evidence>
<dbReference type="InterPro" id="IPR003675">
    <property type="entry name" value="Rce1/LyrA-like_dom"/>
</dbReference>
<keyword evidence="2" id="KW-0472">Membrane</keyword>
<feature type="domain" description="CAAX prenyl protease 2/Lysostaphin resistance protein A-like" evidence="3">
    <location>
        <begin position="110"/>
        <end position="203"/>
    </location>
</feature>
<organism evidence="4 5">
    <name type="scientific">Levilactobacillus hammesii DSM 16381</name>
    <dbReference type="NCBI Taxonomy" id="1423753"/>
    <lineage>
        <taxon>Bacteria</taxon>
        <taxon>Bacillati</taxon>
        <taxon>Bacillota</taxon>
        <taxon>Bacilli</taxon>
        <taxon>Lactobacillales</taxon>
        <taxon>Lactobacillaceae</taxon>
        <taxon>Levilactobacillus</taxon>
    </lineage>
</organism>
<dbReference type="PATRIC" id="fig|1423753.3.peg.1703"/>
<dbReference type="Proteomes" id="UP000051580">
    <property type="component" value="Unassembled WGS sequence"/>
</dbReference>
<evidence type="ECO:0000313" key="4">
    <source>
        <dbReference type="EMBL" id="KRL93190.1"/>
    </source>
</evidence>
<dbReference type="Pfam" id="PF02517">
    <property type="entry name" value="Rce1-like"/>
    <property type="match status" value="1"/>
</dbReference>
<evidence type="ECO:0000256" key="2">
    <source>
        <dbReference type="SAM" id="Phobius"/>
    </source>
</evidence>
<feature type="transmembrane region" description="Helical" evidence="2">
    <location>
        <begin position="67"/>
        <end position="85"/>
    </location>
</feature>
<dbReference type="AlphaFoldDB" id="A0A0R1UIG2"/>
<feature type="transmembrane region" description="Helical" evidence="2">
    <location>
        <begin position="35"/>
        <end position="55"/>
    </location>
</feature>
<name>A0A0R1UIG2_9LACO</name>
<evidence type="ECO:0000256" key="1">
    <source>
        <dbReference type="ARBA" id="ARBA00009067"/>
    </source>
</evidence>
<gene>
    <name evidence="4" type="ORF">FD28_GL001640</name>
</gene>
<keyword evidence="5" id="KW-1185">Reference proteome</keyword>
<accession>A0A0R1UIG2</accession>
<reference evidence="4 5" key="1">
    <citation type="journal article" date="2015" name="Genome Announc.">
        <title>Expanding the biotechnology potential of lactobacilli through comparative genomics of 213 strains and associated genera.</title>
        <authorList>
            <person name="Sun Z."/>
            <person name="Harris H.M."/>
            <person name="McCann A."/>
            <person name="Guo C."/>
            <person name="Argimon S."/>
            <person name="Zhang W."/>
            <person name="Yang X."/>
            <person name="Jeffery I.B."/>
            <person name="Cooney J.C."/>
            <person name="Kagawa T.F."/>
            <person name="Liu W."/>
            <person name="Song Y."/>
            <person name="Salvetti E."/>
            <person name="Wrobel A."/>
            <person name="Rasinkangas P."/>
            <person name="Parkhill J."/>
            <person name="Rea M.C."/>
            <person name="O'Sullivan O."/>
            <person name="Ritari J."/>
            <person name="Douillard F.P."/>
            <person name="Paul Ross R."/>
            <person name="Yang R."/>
            <person name="Briner A.E."/>
            <person name="Felis G.E."/>
            <person name="de Vos W.M."/>
            <person name="Barrangou R."/>
            <person name="Klaenhammer T.R."/>
            <person name="Caufield P.W."/>
            <person name="Cui Y."/>
            <person name="Zhang H."/>
            <person name="O'Toole P.W."/>
        </authorList>
    </citation>
    <scope>NUCLEOTIDE SEQUENCE [LARGE SCALE GENOMIC DNA]</scope>
    <source>
        <strain evidence="4 5">DSM 16381</strain>
    </source>
</reference>
<comment type="similarity">
    <text evidence="1">Belongs to the UPF0177 family.</text>
</comment>
<evidence type="ECO:0000313" key="5">
    <source>
        <dbReference type="Proteomes" id="UP000051580"/>
    </source>
</evidence>
<protein>
    <recommendedName>
        <fullName evidence="3">CAAX prenyl protease 2/Lysostaphin resistance protein A-like domain-containing protein</fullName>
    </recommendedName>
</protein>
<dbReference type="GO" id="GO:0080120">
    <property type="term" value="P:CAAX-box protein maturation"/>
    <property type="evidence" value="ECO:0007669"/>
    <property type="project" value="UniProtKB-ARBA"/>
</dbReference>
<dbReference type="EMBL" id="AZFS01000066">
    <property type="protein sequence ID" value="KRL93190.1"/>
    <property type="molecule type" value="Genomic_DNA"/>
</dbReference>
<feature type="transmembrane region" description="Helical" evidence="2">
    <location>
        <begin position="105"/>
        <end position="128"/>
    </location>
</feature>
<feature type="transmembrane region" description="Helical" evidence="2">
    <location>
        <begin position="190"/>
        <end position="208"/>
    </location>
</feature>
<dbReference type="GO" id="GO:0004175">
    <property type="term" value="F:endopeptidase activity"/>
    <property type="evidence" value="ECO:0007669"/>
    <property type="project" value="UniProtKB-ARBA"/>
</dbReference>
<proteinExistence type="inferred from homology"/>
<dbReference type="STRING" id="1423753.FD28_GL001640"/>
<feature type="transmembrane region" description="Helical" evidence="2">
    <location>
        <begin position="166"/>
        <end position="185"/>
    </location>
</feature>
<sequence>MKHQYLNLTAFWITTSALVLAVVSGFKTWHLSTGLDVIGGFVVTLVLLLLLNHFWTKQAIYWINPASHWSGTFLPGMLLISYLIVQGSSFFSTPLALDQTQQTSLLFAGSLALLEEYQFRGILLPKLIAAGSTSLFSRRLLAVILSSIAFGISHALLFNAESLTVIFWQFLATTGMGLVLATLYLRTHSLIWPIGLHLITDFFLLASPQALLNVSTPSQIVVALIVEMILAIILLAWHFPQTLRKID</sequence>